<sequence>MRPELLIKSEVGPEANSSVFINQNRLWSKPHLARLLAPLALFGVGSRGAQVTSDDSTLFAVEQRPTRRCISLSQSHFVCPIYLSFTQISSKNVSLHVDLMKRNQLHHRLRLTFAGILGLFDSTDEDEDEEENLESHRFRKHFDEERLIGSRLGRTIISEQARQNPNGPSNDRWHLLPSVPSAQSIPQPFHRHRPWQNSDSPSISQLTDYKANPPQFRSAHHQSYCNNSGISNGAGSSSQVGMTVSFGTHNGKGSKTSSTKTCCNELANQEVDSTENSACLLHCLQIGAEKTADQPTDSKIMPSFRPLPIIASTRCHRSAVNPISGPSNSHETSPKLEQEEGLLEQALEAGTMTSVSGTLMGDRRLTTLHIDRLAVHDFGCLDDVGFCPGDNVCDKPNFLPSVRPAGDFLSGEAEEMMHDEKSYQRNTSAGARVEEAEDLPLIGGQVEFTVGKS</sequence>
<dbReference type="AlphaFoldDB" id="A0A448WF15"/>
<keyword evidence="2" id="KW-1185">Reference proteome</keyword>
<evidence type="ECO:0000313" key="2">
    <source>
        <dbReference type="Proteomes" id="UP000784294"/>
    </source>
</evidence>
<accession>A0A448WF15</accession>
<gene>
    <name evidence="1" type="ORF">PXEA_LOCUS3661</name>
</gene>
<evidence type="ECO:0000313" key="1">
    <source>
        <dbReference type="EMBL" id="VEL10221.1"/>
    </source>
</evidence>
<protein>
    <submittedName>
        <fullName evidence="1">Uncharacterized protein</fullName>
    </submittedName>
</protein>
<dbReference type="Proteomes" id="UP000784294">
    <property type="component" value="Unassembled WGS sequence"/>
</dbReference>
<dbReference type="EMBL" id="CAAALY010008380">
    <property type="protein sequence ID" value="VEL10221.1"/>
    <property type="molecule type" value="Genomic_DNA"/>
</dbReference>
<reference evidence="1" key="1">
    <citation type="submission" date="2018-11" db="EMBL/GenBank/DDBJ databases">
        <authorList>
            <consortium name="Pathogen Informatics"/>
        </authorList>
    </citation>
    <scope>NUCLEOTIDE SEQUENCE</scope>
</reference>
<proteinExistence type="predicted"/>
<comment type="caution">
    <text evidence="1">The sequence shown here is derived from an EMBL/GenBank/DDBJ whole genome shotgun (WGS) entry which is preliminary data.</text>
</comment>
<organism evidence="1 2">
    <name type="scientific">Protopolystoma xenopodis</name>
    <dbReference type="NCBI Taxonomy" id="117903"/>
    <lineage>
        <taxon>Eukaryota</taxon>
        <taxon>Metazoa</taxon>
        <taxon>Spiralia</taxon>
        <taxon>Lophotrochozoa</taxon>
        <taxon>Platyhelminthes</taxon>
        <taxon>Monogenea</taxon>
        <taxon>Polyopisthocotylea</taxon>
        <taxon>Polystomatidea</taxon>
        <taxon>Polystomatidae</taxon>
        <taxon>Protopolystoma</taxon>
    </lineage>
</organism>
<name>A0A448WF15_9PLAT</name>